<gene>
    <name evidence="3" type="ORF">METZ01_LOCUS40102</name>
</gene>
<protein>
    <recommendedName>
        <fullName evidence="2">Dienelactone hydrolase domain-containing protein</fullName>
    </recommendedName>
</protein>
<evidence type="ECO:0000256" key="1">
    <source>
        <dbReference type="ARBA" id="ARBA00022801"/>
    </source>
</evidence>
<dbReference type="Gene3D" id="3.40.50.1820">
    <property type="entry name" value="alpha/beta hydrolase"/>
    <property type="match status" value="1"/>
</dbReference>
<dbReference type="InterPro" id="IPR002925">
    <property type="entry name" value="Dienelactn_hydro"/>
</dbReference>
<dbReference type="AlphaFoldDB" id="A0A381R8N8"/>
<dbReference type="PANTHER" id="PTHR22946:SF9">
    <property type="entry name" value="POLYKETIDE TRANSFERASE AF380"/>
    <property type="match status" value="1"/>
</dbReference>
<evidence type="ECO:0000313" key="3">
    <source>
        <dbReference type="EMBL" id="SUZ87248.1"/>
    </source>
</evidence>
<organism evidence="3">
    <name type="scientific">marine metagenome</name>
    <dbReference type="NCBI Taxonomy" id="408172"/>
    <lineage>
        <taxon>unclassified sequences</taxon>
        <taxon>metagenomes</taxon>
        <taxon>ecological metagenomes</taxon>
    </lineage>
</organism>
<sequence>MAQNTNQEIITFQSANPFSFEEIIVDLENEPIQEVFGTLTLPNDYDPDTKYPLIIGAAGSLNWSSHHLDYLAMYQEMGFATFQVQSFDSRDIQSTVGTQVAVTTAMVILDSYRALETLSTHPNIDVDRAGITGWSLGGAVSLYSAWLPLVSAINGGEFMFAAHLPIYPPCVIYPHPAENMQFSDAPIHILIGELDNWVPAVACTELLDKMEASGFAMNIDLTIYKDSHHSFDKRSTEIIVVENGYTLGDCRFPMNEEGTSFLSESWKIPINTPLMQKLALMTCAGRGPSFGGNADAREQSFAFAKEFFTKHLLSD</sequence>
<dbReference type="Pfam" id="PF01738">
    <property type="entry name" value="DLH"/>
    <property type="match status" value="1"/>
</dbReference>
<proteinExistence type="predicted"/>
<dbReference type="PANTHER" id="PTHR22946">
    <property type="entry name" value="DIENELACTONE HYDROLASE DOMAIN-CONTAINING PROTEIN-RELATED"/>
    <property type="match status" value="1"/>
</dbReference>
<accession>A0A381R8N8</accession>
<feature type="domain" description="Dienelactone hydrolase" evidence="2">
    <location>
        <begin position="85"/>
        <end position="238"/>
    </location>
</feature>
<keyword evidence="1" id="KW-0378">Hydrolase</keyword>
<dbReference type="InterPro" id="IPR029058">
    <property type="entry name" value="AB_hydrolase_fold"/>
</dbReference>
<evidence type="ECO:0000259" key="2">
    <source>
        <dbReference type="Pfam" id="PF01738"/>
    </source>
</evidence>
<dbReference type="InterPro" id="IPR050261">
    <property type="entry name" value="FrsA_esterase"/>
</dbReference>
<dbReference type="EMBL" id="UINC01001716">
    <property type="protein sequence ID" value="SUZ87248.1"/>
    <property type="molecule type" value="Genomic_DNA"/>
</dbReference>
<reference evidence="3" key="1">
    <citation type="submission" date="2018-05" db="EMBL/GenBank/DDBJ databases">
        <authorList>
            <person name="Lanie J.A."/>
            <person name="Ng W.-L."/>
            <person name="Kazmierczak K.M."/>
            <person name="Andrzejewski T.M."/>
            <person name="Davidsen T.M."/>
            <person name="Wayne K.J."/>
            <person name="Tettelin H."/>
            <person name="Glass J.I."/>
            <person name="Rusch D."/>
            <person name="Podicherti R."/>
            <person name="Tsui H.-C.T."/>
            <person name="Winkler M.E."/>
        </authorList>
    </citation>
    <scope>NUCLEOTIDE SEQUENCE</scope>
</reference>
<name>A0A381R8N8_9ZZZZ</name>
<dbReference type="SUPFAM" id="SSF53474">
    <property type="entry name" value="alpha/beta-Hydrolases"/>
    <property type="match status" value="1"/>
</dbReference>
<dbReference type="GO" id="GO:0016788">
    <property type="term" value="F:hydrolase activity, acting on ester bonds"/>
    <property type="evidence" value="ECO:0007669"/>
    <property type="project" value="UniProtKB-ARBA"/>
</dbReference>